<dbReference type="AlphaFoldDB" id="A0A9J6BGW0"/>
<accession>A0A9J6BGW0</accession>
<sequence length="300" mass="35088">MQSQCCSCCDEGERIFTYLLNHLKIKHYEDYRRHSPEIIIQICNCPEALRLKLQFVDHILFQKISNDKNLGHNSAMPYEFVVKTEDDFDEGRKSANENSQEIFKNGNNENFDATAIIKQMKNLEENLMNEMKQMKSSLTAEINAKSLSLESLGFPLTKNYHVQTVADFLKDNEEYRRSFVNALTNFIKILPLNLSVHEICNIIYHKLFTINFHDQKNSSEFTKFYKNIFDGNEIIFNTITEILTKIHNCNEEDIFLKALQRIWNLQCNQSKSDEQSNSSKRIKISHNLDEKEIAALIKKV</sequence>
<evidence type="ECO:0000313" key="2">
    <source>
        <dbReference type="EMBL" id="KAG5668702.1"/>
    </source>
</evidence>
<dbReference type="EMBL" id="JADBJN010000004">
    <property type="protein sequence ID" value="KAG5668702.1"/>
    <property type="molecule type" value="Genomic_DNA"/>
</dbReference>
<keyword evidence="1" id="KW-0175">Coiled coil</keyword>
<dbReference type="Proteomes" id="UP001107558">
    <property type="component" value="Chromosome 4"/>
</dbReference>
<comment type="caution">
    <text evidence="2">The sequence shown here is derived from an EMBL/GenBank/DDBJ whole genome shotgun (WGS) entry which is preliminary data.</text>
</comment>
<reference evidence="2" key="1">
    <citation type="submission" date="2021-03" db="EMBL/GenBank/DDBJ databases">
        <title>Chromosome level genome of the anhydrobiotic midge Polypedilum vanderplanki.</title>
        <authorList>
            <person name="Yoshida Y."/>
            <person name="Kikawada T."/>
            <person name="Gusev O."/>
        </authorList>
    </citation>
    <scope>NUCLEOTIDE SEQUENCE</scope>
    <source>
        <strain evidence="2">NIAS01</strain>
        <tissue evidence="2">Whole body or cell culture</tissue>
    </source>
</reference>
<evidence type="ECO:0000313" key="3">
    <source>
        <dbReference type="Proteomes" id="UP001107558"/>
    </source>
</evidence>
<organism evidence="2 3">
    <name type="scientific">Polypedilum vanderplanki</name>
    <name type="common">Sleeping chironomid midge</name>
    <dbReference type="NCBI Taxonomy" id="319348"/>
    <lineage>
        <taxon>Eukaryota</taxon>
        <taxon>Metazoa</taxon>
        <taxon>Ecdysozoa</taxon>
        <taxon>Arthropoda</taxon>
        <taxon>Hexapoda</taxon>
        <taxon>Insecta</taxon>
        <taxon>Pterygota</taxon>
        <taxon>Neoptera</taxon>
        <taxon>Endopterygota</taxon>
        <taxon>Diptera</taxon>
        <taxon>Nematocera</taxon>
        <taxon>Chironomoidea</taxon>
        <taxon>Chironomidae</taxon>
        <taxon>Chironominae</taxon>
        <taxon>Polypedilum</taxon>
        <taxon>Polypedilum</taxon>
    </lineage>
</organism>
<keyword evidence="3" id="KW-1185">Reference proteome</keyword>
<gene>
    <name evidence="2" type="ORF">PVAND_016631</name>
</gene>
<evidence type="ECO:0000256" key="1">
    <source>
        <dbReference type="SAM" id="Coils"/>
    </source>
</evidence>
<proteinExistence type="predicted"/>
<feature type="coiled-coil region" evidence="1">
    <location>
        <begin position="113"/>
        <end position="140"/>
    </location>
</feature>
<protein>
    <submittedName>
        <fullName evidence="2">Uncharacterized protein</fullName>
    </submittedName>
</protein>
<name>A0A9J6BGW0_POLVA</name>